<dbReference type="AlphaFoldDB" id="A0A2J6S4P6"/>
<dbReference type="PANTHER" id="PTHR35910">
    <property type="entry name" value="2EXR DOMAIN-CONTAINING PROTEIN"/>
    <property type="match status" value="1"/>
</dbReference>
<dbReference type="OrthoDB" id="3473305at2759"/>
<evidence type="ECO:0000259" key="1">
    <source>
        <dbReference type="Pfam" id="PF20150"/>
    </source>
</evidence>
<evidence type="ECO:0000313" key="2">
    <source>
        <dbReference type="EMBL" id="PMD45739.1"/>
    </source>
</evidence>
<sequence>MILRLGRMVLLANEENPENVFHPFSKLPPELRIMIWKMNIPAQRIVRLRNMNRFEPGTLYHIELKAMHKVPAILHTNKESRTEGLKIYMSPFYCRLQYPLFFNLSLDVLVFDEHSPCLDFFIFFDVWLNLSGHYENCVHRRNQWGVIQDGLRNLIIANSKRAEIGDWTNYILVQFSQLELLGYPIAVDYLMPNWDIPWPPPGPTWRTLHREWSRRRAGQGAAVRTPTKGGMEEHWKALIDEEVQNMRFILGNESLRQSLGIKEPEDLLQETISKSIKPWPTPTDINFFRENRLQDFLLKLETDSRRC</sequence>
<reference evidence="2 3" key="1">
    <citation type="submission" date="2016-04" db="EMBL/GenBank/DDBJ databases">
        <title>A degradative enzymes factory behind the ericoid mycorrhizal symbiosis.</title>
        <authorList>
            <consortium name="DOE Joint Genome Institute"/>
            <person name="Martino E."/>
            <person name="Morin E."/>
            <person name="Grelet G."/>
            <person name="Kuo A."/>
            <person name="Kohler A."/>
            <person name="Daghino S."/>
            <person name="Barry K."/>
            <person name="Choi C."/>
            <person name="Cichocki N."/>
            <person name="Clum A."/>
            <person name="Copeland A."/>
            <person name="Hainaut M."/>
            <person name="Haridas S."/>
            <person name="Labutti K."/>
            <person name="Lindquist E."/>
            <person name="Lipzen A."/>
            <person name="Khouja H.-R."/>
            <person name="Murat C."/>
            <person name="Ohm R."/>
            <person name="Olson A."/>
            <person name="Spatafora J."/>
            <person name="Veneault-Fourrey C."/>
            <person name="Henrissat B."/>
            <person name="Grigoriev I."/>
            <person name="Martin F."/>
            <person name="Perotto S."/>
        </authorList>
    </citation>
    <scope>NUCLEOTIDE SEQUENCE [LARGE SCALE GENOMIC DNA]</scope>
    <source>
        <strain evidence="2 3">F</strain>
    </source>
</reference>
<dbReference type="EMBL" id="KZ613940">
    <property type="protein sequence ID" value="PMD45739.1"/>
    <property type="molecule type" value="Genomic_DNA"/>
</dbReference>
<dbReference type="Pfam" id="PF20150">
    <property type="entry name" value="2EXR"/>
    <property type="match status" value="1"/>
</dbReference>
<name>A0A2J6S4P6_HYAVF</name>
<evidence type="ECO:0000313" key="3">
    <source>
        <dbReference type="Proteomes" id="UP000235786"/>
    </source>
</evidence>
<accession>A0A2J6S4P6</accession>
<dbReference type="PANTHER" id="PTHR35910:SF6">
    <property type="entry name" value="2EXR DOMAIN-CONTAINING PROTEIN"/>
    <property type="match status" value="1"/>
</dbReference>
<protein>
    <recommendedName>
        <fullName evidence="1">2EXR domain-containing protein</fullName>
    </recommendedName>
</protein>
<gene>
    <name evidence="2" type="ORF">L207DRAFT_578646</name>
</gene>
<feature type="domain" description="2EXR" evidence="1">
    <location>
        <begin position="21"/>
        <end position="109"/>
    </location>
</feature>
<dbReference type="STRING" id="1149755.A0A2J6S4P6"/>
<proteinExistence type="predicted"/>
<dbReference type="InterPro" id="IPR045518">
    <property type="entry name" value="2EXR"/>
</dbReference>
<keyword evidence="3" id="KW-1185">Reference proteome</keyword>
<organism evidence="2 3">
    <name type="scientific">Hyaloscypha variabilis (strain UAMH 11265 / GT02V1 / F)</name>
    <name type="common">Meliniomyces variabilis</name>
    <dbReference type="NCBI Taxonomy" id="1149755"/>
    <lineage>
        <taxon>Eukaryota</taxon>
        <taxon>Fungi</taxon>
        <taxon>Dikarya</taxon>
        <taxon>Ascomycota</taxon>
        <taxon>Pezizomycotina</taxon>
        <taxon>Leotiomycetes</taxon>
        <taxon>Helotiales</taxon>
        <taxon>Hyaloscyphaceae</taxon>
        <taxon>Hyaloscypha</taxon>
        <taxon>Hyaloscypha variabilis</taxon>
    </lineage>
</organism>
<dbReference type="Proteomes" id="UP000235786">
    <property type="component" value="Unassembled WGS sequence"/>
</dbReference>